<keyword evidence="1" id="KW-1133">Transmembrane helix</keyword>
<reference evidence="2" key="1">
    <citation type="submission" date="2021-01" db="EMBL/GenBank/DDBJ databases">
        <authorList>
            <consortium name="Genoscope - CEA"/>
            <person name="William W."/>
        </authorList>
    </citation>
    <scope>NUCLEOTIDE SEQUENCE</scope>
</reference>
<keyword evidence="1" id="KW-0812">Transmembrane</keyword>
<proteinExistence type="predicted"/>
<protein>
    <submittedName>
        <fullName evidence="2">(rape) hypothetical protein</fullName>
    </submittedName>
</protein>
<dbReference type="AlphaFoldDB" id="A0A817B320"/>
<gene>
    <name evidence="2" type="ORF">DARMORV10_A10P07830.1</name>
</gene>
<sequence>MYTTMNLQYFIQSKIKLTTSIFSIFVFVLHNSTKRYLEFF</sequence>
<name>A0A817B320_BRANA</name>
<dbReference type="EMBL" id="HG994364">
    <property type="protein sequence ID" value="CAF2319467.1"/>
    <property type="molecule type" value="Genomic_DNA"/>
</dbReference>
<keyword evidence="1" id="KW-0472">Membrane</keyword>
<feature type="transmembrane region" description="Helical" evidence="1">
    <location>
        <begin position="15"/>
        <end position="33"/>
    </location>
</feature>
<accession>A0A817B320</accession>
<evidence type="ECO:0000313" key="2">
    <source>
        <dbReference type="EMBL" id="CAF2319467.1"/>
    </source>
</evidence>
<organism evidence="2">
    <name type="scientific">Brassica napus</name>
    <name type="common">Rape</name>
    <dbReference type="NCBI Taxonomy" id="3708"/>
    <lineage>
        <taxon>Eukaryota</taxon>
        <taxon>Viridiplantae</taxon>
        <taxon>Streptophyta</taxon>
        <taxon>Embryophyta</taxon>
        <taxon>Tracheophyta</taxon>
        <taxon>Spermatophyta</taxon>
        <taxon>Magnoliopsida</taxon>
        <taxon>eudicotyledons</taxon>
        <taxon>Gunneridae</taxon>
        <taxon>Pentapetalae</taxon>
        <taxon>rosids</taxon>
        <taxon>malvids</taxon>
        <taxon>Brassicales</taxon>
        <taxon>Brassicaceae</taxon>
        <taxon>Brassiceae</taxon>
        <taxon>Brassica</taxon>
    </lineage>
</organism>
<dbReference type="Proteomes" id="UP001295469">
    <property type="component" value="Chromosome A10"/>
</dbReference>
<evidence type="ECO:0000256" key="1">
    <source>
        <dbReference type="SAM" id="Phobius"/>
    </source>
</evidence>